<dbReference type="PANTHER" id="PTHR21221">
    <property type="entry name" value="UREIDOGLYCOLATE HYDROLASE"/>
    <property type="match status" value="1"/>
</dbReference>
<comment type="subunit">
    <text evidence="1">Homodimer.</text>
</comment>
<dbReference type="EMBL" id="JAGSXJ010000006">
    <property type="protein sequence ID" value="KAH6690637.1"/>
    <property type="molecule type" value="Genomic_DNA"/>
</dbReference>
<dbReference type="GO" id="GO:0004848">
    <property type="term" value="F:ureidoglycolate hydrolase activity"/>
    <property type="evidence" value="ECO:0007669"/>
    <property type="project" value="InterPro"/>
</dbReference>
<keyword evidence="3" id="KW-0456">Lyase</keyword>
<dbReference type="InterPro" id="IPR007247">
    <property type="entry name" value="Ureidogly_lyase"/>
</dbReference>
<dbReference type="PANTHER" id="PTHR21221:SF1">
    <property type="entry name" value="UREIDOGLYCOLATE LYASE"/>
    <property type="match status" value="1"/>
</dbReference>
<dbReference type="SUPFAM" id="SSF51182">
    <property type="entry name" value="RmlC-like cupins"/>
    <property type="match status" value="1"/>
</dbReference>
<dbReference type="OrthoDB" id="10266039at2759"/>
<organism evidence="6 7">
    <name type="scientific">Plectosphaerella plurivora</name>
    <dbReference type="NCBI Taxonomy" id="936078"/>
    <lineage>
        <taxon>Eukaryota</taxon>
        <taxon>Fungi</taxon>
        <taxon>Dikarya</taxon>
        <taxon>Ascomycota</taxon>
        <taxon>Pezizomycotina</taxon>
        <taxon>Sordariomycetes</taxon>
        <taxon>Hypocreomycetidae</taxon>
        <taxon>Glomerellales</taxon>
        <taxon>Plectosphaerellaceae</taxon>
        <taxon>Plectosphaerella</taxon>
    </lineage>
</organism>
<dbReference type="CDD" id="cd20298">
    <property type="entry name" value="cupin_UAH"/>
    <property type="match status" value="1"/>
</dbReference>
<proteinExistence type="predicted"/>
<dbReference type="InterPro" id="IPR024060">
    <property type="entry name" value="Ureidoglycolate_lyase_dom_sf"/>
</dbReference>
<comment type="caution">
    <text evidence="6">The sequence shown here is derived from an EMBL/GenBank/DDBJ whole genome shotgun (WGS) entry which is preliminary data.</text>
</comment>
<dbReference type="Proteomes" id="UP000770015">
    <property type="component" value="Unassembled WGS sequence"/>
</dbReference>
<evidence type="ECO:0000256" key="2">
    <source>
        <dbReference type="ARBA" id="ARBA00022631"/>
    </source>
</evidence>
<evidence type="ECO:0000313" key="6">
    <source>
        <dbReference type="EMBL" id="KAH6690637.1"/>
    </source>
</evidence>
<evidence type="ECO:0000256" key="4">
    <source>
        <dbReference type="ARBA" id="ARBA00047684"/>
    </source>
</evidence>
<gene>
    <name evidence="6" type="ORF">F5X68DRAFT_203414</name>
</gene>
<feature type="region of interest" description="Disordered" evidence="5">
    <location>
        <begin position="163"/>
        <end position="188"/>
    </location>
</feature>
<dbReference type="GO" id="GO:0006144">
    <property type="term" value="P:purine nucleobase metabolic process"/>
    <property type="evidence" value="ECO:0007669"/>
    <property type="project" value="UniProtKB-KW"/>
</dbReference>
<protein>
    <submittedName>
        <fullName evidence="6">Ureidoglycolate hydrolase</fullName>
    </submittedName>
</protein>
<accession>A0A9P8VI05</accession>
<name>A0A9P8VI05_9PEZI</name>
<evidence type="ECO:0000256" key="1">
    <source>
        <dbReference type="ARBA" id="ARBA00011738"/>
    </source>
</evidence>
<dbReference type="InterPro" id="IPR047233">
    <property type="entry name" value="UAH_cupin"/>
</dbReference>
<dbReference type="GO" id="GO:0050385">
    <property type="term" value="F:ureidoglycolate lyase activity"/>
    <property type="evidence" value="ECO:0007669"/>
    <property type="project" value="UniProtKB-EC"/>
</dbReference>
<keyword evidence="2" id="KW-0659">Purine metabolism</keyword>
<comment type="catalytic activity">
    <reaction evidence="4">
        <text>(S)-ureidoglycolate = urea + glyoxylate</text>
        <dbReference type="Rhea" id="RHEA:11304"/>
        <dbReference type="ChEBI" id="CHEBI:16199"/>
        <dbReference type="ChEBI" id="CHEBI:36655"/>
        <dbReference type="ChEBI" id="CHEBI:57296"/>
        <dbReference type="EC" id="4.3.2.3"/>
    </reaction>
</comment>
<reference evidence="6" key="1">
    <citation type="journal article" date="2021" name="Nat. Commun.">
        <title>Genetic determinants of endophytism in the Arabidopsis root mycobiome.</title>
        <authorList>
            <person name="Mesny F."/>
            <person name="Miyauchi S."/>
            <person name="Thiergart T."/>
            <person name="Pickel B."/>
            <person name="Atanasova L."/>
            <person name="Karlsson M."/>
            <person name="Huettel B."/>
            <person name="Barry K.W."/>
            <person name="Haridas S."/>
            <person name="Chen C."/>
            <person name="Bauer D."/>
            <person name="Andreopoulos W."/>
            <person name="Pangilinan J."/>
            <person name="LaButti K."/>
            <person name="Riley R."/>
            <person name="Lipzen A."/>
            <person name="Clum A."/>
            <person name="Drula E."/>
            <person name="Henrissat B."/>
            <person name="Kohler A."/>
            <person name="Grigoriev I.V."/>
            <person name="Martin F.M."/>
            <person name="Hacquard S."/>
        </authorList>
    </citation>
    <scope>NUCLEOTIDE SEQUENCE</scope>
    <source>
        <strain evidence="6">MPI-SDFR-AT-0117</strain>
    </source>
</reference>
<sequence length="274" mass="28751">MPPVKIVLDGQTLEIPALPLTRFSFAPFGDVIQNPHPTIAPSPSLPRTLSLNAVAANQGTAIKYQHPSTPRDLYAQAPSGTPASAVVNMFVCAARPLEQATPAAPPPISTLLPYGPNHRGGGGLFEVSILERHPFTTQTFVPMGASHGAAYLVIVAPSLPPSSKDEALPAPAEEEGAQGKSRLPGRGLPDLRRLQAYVASGDQAVTYGAGTWHAPMVALGHPGTAIEFVVTQFANGVGIEDCQEVVFGGEGESRIIVQVPERPMLPDRAALSRL</sequence>
<dbReference type="InterPro" id="IPR011051">
    <property type="entry name" value="RmlC_Cupin_sf"/>
</dbReference>
<dbReference type="Gene3D" id="2.60.120.480">
    <property type="entry name" value="Ureidoglycolate hydrolase"/>
    <property type="match status" value="1"/>
</dbReference>
<evidence type="ECO:0000256" key="5">
    <source>
        <dbReference type="SAM" id="MobiDB-lite"/>
    </source>
</evidence>
<evidence type="ECO:0000313" key="7">
    <source>
        <dbReference type="Proteomes" id="UP000770015"/>
    </source>
</evidence>
<dbReference type="AlphaFoldDB" id="A0A9P8VI05"/>
<dbReference type="GO" id="GO:0000256">
    <property type="term" value="P:allantoin catabolic process"/>
    <property type="evidence" value="ECO:0007669"/>
    <property type="project" value="InterPro"/>
</dbReference>
<keyword evidence="7" id="KW-1185">Reference proteome</keyword>
<evidence type="ECO:0000256" key="3">
    <source>
        <dbReference type="ARBA" id="ARBA00023239"/>
    </source>
</evidence>
<dbReference type="Pfam" id="PF04115">
    <property type="entry name" value="Ureidogly_lyase"/>
    <property type="match status" value="1"/>
</dbReference>
<keyword evidence="6" id="KW-0378">Hydrolase</keyword>